<organism evidence="2 3">
    <name type="scientific">Laccaria amethystina LaAM-08-1</name>
    <dbReference type="NCBI Taxonomy" id="1095629"/>
    <lineage>
        <taxon>Eukaryota</taxon>
        <taxon>Fungi</taxon>
        <taxon>Dikarya</taxon>
        <taxon>Basidiomycota</taxon>
        <taxon>Agaricomycotina</taxon>
        <taxon>Agaricomycetes</taxon>
        <taxon>Agaricomycetidae</taxon>
        <taxon>Agaricales</taxon>
        <taxon>Agaricineae</taxon>
        <taxon>Hydnangiaceae</taxon>
        <taxon>Laccaria</taxon>
    </lineage>
</organism>
<reference evidence="2 3" key="1">
    <citation type="submission" date="2014-04" db="EMBL/GenBank/DDBJ databases">
        <authorList>
            <consortium name="DOE Joint Genome Institute"/>
            <person name="Kuo A."/>
            <person name="Kohler A."/>
            <person name="Nagy L.G."/>
            <person name="Floudas D."/>
            <person name="Copeland A."/>
            <person name="Barry K.W."/>
            <person name="Cichocki N."/>
            <person name="Veneault-Fourrey C."/>
            <person name="LaButti K."/>
            <person name="Lindquist E.A."/>
            <person name="Lipzen A."/>
            <person name="Lundell T."/>
            <person name="Morin E."/>
            <person name="Murat C."/>
            <person name="Sun H."/>
            <person name="Tunlid A."/>
            <person name="Henrissat B."/>
            <person name="Grigoriev I.V."/>
            <person name="Hibbett D.S."/>
            <person name="Martin F."/>
            <person name="Nordberg H.P."/>
            <person name="Cantor M.N."/>
            <person name="Hua S.X."/>
        </authorList>
    </citation>
    <scope>NUCLEOTIDE SEQUENCE [LARGE SCALE GENOMIC DNA]</scope>
    <source>
        <strain evidence="2 3">LaAM-08-1</strain>
    </source>
</reference>
<dbReference type="HOGENOM" id="CLU_946866_0_0_1"/>
<feature type="region of interest" description="Disordered" evidence="1">
    <location>
        <begin position="249"/>
        <end position="294"/>
    </location>
</feature>
<sequence length="294" mass="34108">MLILILQEIRELRAELKAEIQSFKASEECLPHTHPMPSLSVVATSAHHAGGTAVRPSHYPPSILWNIHDTRSDPHVVLQPKNPSRIPMASALRHENGDVVGTSLYKAIRASGKLLVENVLFKGIPKDITFQTHRRTKRFFMDNYKDTWDKVIHQYEVEQPLLRLCAGHWKAEHMLGWILANMEAHERKQNKREMAKRSKTQQKEAGEDEVITTSERRRRNCVVENEEYESQKEETGELRECRNGIHYHDEDVEDDELLITPESHDYRTEATQDHRTKHPTPAPPKKKRKIMTKT</sequence>
<dbReference type="Proteomes" id="UP000054477">
    <property type="component" value="Unassembled WGS sequence"/>
</dbReference>
<evidence type="ECO:0000313" key="2">
    <source>
        <dbReference type="EMBL" id="KIK04479.1"/>
    </source>
</evidence>
<accession>A0A0C9XS57</accession>
<keyword evidence="3" id="KW-1185">Reference proteome</keyword>
<evidence type="ECO:0000256" key="1">
    <source>
        <dbReference type="SAM" id="MobiDB-lite"/>
    </source>
</evidence>
<dbReference type="EMBL" id="KN838569">
    <property type="protein sequence ID" value="KIK04479.1"/>
    <property type="molecule type" value="Genomic_DNA"/>
</dbReference>
<proteinExistence type="predicted"/>
<evidence type="ECO:0000313" key="3">
    <source>
        <dbReference type="Proteomes" id="UP000054477"/>
    </source>
</evidence>
<dbReference type="AlphaFoldDB" id="A0A0C9XS57"/>
<name>A0A0C9XS57_9AGAR</name>
<dbReference type="OrthoDB" id="3227833at2759"/>
<feature type="region of interest" description="Disordered" evidence="1">
    <location>
        <begin position="188"/>
        <end position="212"/>
    </location>
</feature>
<feature type="compositionally biased region" description="Basic and acidic residues" evidence="1">
    <location>
        <begin position="262"/>
        <end position="274"/>
    </location>
</feature>
<feature type="compositionally biased region" description="Basic residues" evidence="1">
    <location>
        <begin position="284"/>
        <end position="294"/>
    </location>
</feature>
<feature type="compositionally biased region" description="Basic and acidic residues" evidence="1">
    <location>
        <begin position="188"/>
        <end position="205"/>
    </location>
</feature>
<reference evidence="3" key="2">
    <citation type="submission" date="2015-01" db="EMBL/GenBank/DDBJ databases">
        <title>Evolutionary Origins and Diversification of the Mycorrhizal Mutualists.</title>
        <authorList>
            <consortium name="DOE Joint Genome Institute"/>
            <consortium name="Mycorrhizal Genomics Consortium"/>
            <person name="Kohler A."/>
            <person name="Kuo A."/>
            <person name="Nagy L.G."/>
            <person name="Floudas D."/>
            <person name="Copeland A."/>
            <person name="Barry K.W."/>
            <person name="Cichocki N."/>
            <person name="Veneault-Fourrey C."/>
            <person name="LaButti K."/>
            <person name="Lindquist E.A."/>
            <person name="Lipzen A."/>
            <person name="Lundell T."/>
            <person name="Morin E."/>
            <person name="Murat C."/>
            <person name="Riley R."/>
            <person name="Ohm R."/>
            <person name="Sun H."/>
            <person name="Tunlid A."/>
            <person name="Henrissat B."/>
            <person name="Grigoriev I.V."/>
            <person name="Hibbett D.S."/>
            <person name="Martin F."/>
        </authorList>
    </citation>
    <scope>NUCLEOTIDE SEQUENCE [LARGE SCALE GENOMIC DNA]</scope>
    <source>
        <strain evidence="3">LaAM-08-1</strain>
    </source>
</reference>
<protein>
    <submittedName>
        <fullName evidence="2">Uncharacterized protein</fullName>
    </submittedName>
</protein>
<gene>
    <name evidence="2" type="ORF">K443DRAFT_417415</name>
</gene>